<reference evidence="1" key="1">
    <citation type="submission" date="2021-05" db="EMBL/GenBank/DDBJ databases">
        <title>Comparative genomics of three Colletotrichum scovillei strains and genetic complementation revealed genes involved fungal growth and virulence on chili pepper.</title>
        <authorList>
            <person name="Hsieh D.-K."/>
            <person name="Chuang S.-C."/>
            <person name="Chen C.-Y."/>
            <person name="Chao Y.-T."/>
            <person name="Lu M.-Y.J."/>
            <person name="Lee M.-H."/>
            <person name="Shih M.-C."/>
        </authorList>
    </citation>
    <scope>NUCLEOTIDE SEQUENCE</scope>
    <source>
        <strain evidence="1">Coll-153</strain>
    </source>
</reference>
<dbReference type="EMBL" id="JAESDN010000006">
    <property type="protein sequence ID" value="KAG7048987.1"/>
    <property type="molecule type" value="Genomic_DNA"/>
</dbReference>
<keyword evidence="2" id="KW-1185">Reference proteome</keyword>
<dbReference type="AlphaFoldDB" id="A0A9P7R5E8"/>
<proteinExistence type="predicted"/>
<dbReference type="Proteomes" id="UP000699042">
    <property type="component" value="Unassembled WGS sequence"/>
</dbReference>
<protein>
    <submittedName>
        <fullName evidence="1">Uncharacterized protein</fullName>
    </submittedName>
</protein>
<accession>A0A9P7R5E8</accession>
<evidence type="ECO:0000313" key="1">
    <source>
        <dbReference type="EMBL" id="KAG7048987.1"/>
    </source>
</evidence>
<sequence>MVLARQFLGIQELTNPTPTLRAIFSAATKGTGATHAALGDTLSFTQSPRVQARENCSPKGKMAQFDSQTMLSPSLLYSRC</sequence>
<comment type="caution">
    <text evidence="1">The sequence shown here is derived from an EMBL/GenBank/DDBJ whole genome shotgun (WGS) entry which is preliminary data.</text>
</comment>
<gene>
    <name evidence="1" type="ORF">JMJ77_014613</name>
</gene>
<evidence type="ECO:0000313" key="2">
    <source>
        <dbReference type="Proteomes" id="UP000699042"/>
    </source>
</evidence>
<name>A0A9P7R5E8_9PEZI</name>
<organism evidence="1 2">
    <name type="scientific">Colletotrichum scovillei</name>
    <dbReference type="NCBI Taxonomy" id="1209932"/>
    <lineage>
        <taxon>Eukaryota</taxon>
        <taxon>Fungi</taxon>
        <taxon>Dikarya</taxon>
        <taxon>Ascomycota</taxon>
        <taxon>Pezizomycotina</taxon>
        <taxon>Sordariomycetes</taxon>
        <taxon>Hypocreomycetidae</taxon>
        <taxon>Glomerellales</taxon>
        <taxon>Glomerellaceae</taxon>
        <taxon>Colletotrichum</taxon>
        <taxon>Colletotrichum acutatum species complex</taxon>
    </lineage>
</organism>